<dbReference type="PANTHER" id="PTHR14382">
    <property type="entry name" value="MDM2-BINDING PROTEIN"/>
    <property type="match status" value="1"/>
</dbReference>
<feature type="transmembrane region" description="Helical" evidence="1">
    <location>
        <begin position="188"/>
        <end position="213"/>
    </location>
</feature>
<dbReference type="InterPro" id="IPR039061">
    <property type="entry name" value="MTBP"/>
</dbReference>
<dbReference type="GO" id="GO:0034501">
    <property type="term" value="P:protein localization to kinetochore"/>
    <property type="evidence" value="ECO:0007669"/>
    <property type="project" value="TreeGrafter"/>
</dbReference>
<dbReference type="GO" id="GO:0031396">
    <property type="term" value="P:regulation of protein ubiquitination"/>
    <property type="evidence" value="ECO:0007669"/>
    <property type="project" value="InterPro"/>
</dbReference>
<name>A0A8C2G6U8_CYPCA</name>
<protein>
    <submittedName>
        <fullName evidence="5">MDM2 binding protein</fullName>
    </submittedName>
</protein>
<evidence type="ECO:0000313" key="6">
    <source>
        <dbReference type="Proteomes" id="UP000694701"/>
    </source>
</evidence>
<feature type="domain" description="DM2" evidence="3">
    <location>
        <begin position="216"/>
        <end position="371"/>
    </location>
</feature>
<feature type="domain" description="MDN2-binding protein C-terminal" evidence="4">
    <location>
        <begin position="636"/>
        <end position="696"/>
    </location>
</feature>
<reference evidence="5" key="1">
    <citation type="submission" date="2025-08" db="UniProtKB">
        <authorList>
            <consortium name="Ensembl"/>
        </authorList>
    </citation>
    <scope>IDENTIFICATION</scope>
</reference>
<evidence type="ECO:0000259" key="3">
    <source>
        <dbReference type="Pfam" id="PF14919"/>
    </source>
</evidence>
<evidence type="ECO:0000256" key="1">
    <source>
        <dbReference type="SAM" id="Phobius"/>
    </source>
</evidence>
<dbReference type="InterPro" id="IPR029420">
    <property type="entry name" value="MTBP_central"/>
</dbReference>
<organism evidence="5 6">
    <name type="scientific">Cyprinus carpio</name>
    <name type="common">Common carp</name>
    <dbReference type="NCBI Taxonomy" id="7962"/>
    <lineage>
        <taxon>Eukaryota</taxon>
        <taxon>Metazoa</taxon>
        <taxon>Chordata</taxon>
        <taxon>Craniata</taxon>
        <taxon>Vertebrata</taxon>
        <taxon>Euteleostomi</taxon>
        <taxon>Actinopterygii</taxon>
        <taxon>Neopterygii</taxon>
        <taxon>Teleostei</taxon>
        <taxon>Ostariophysi</taxon>
        <taxon>Cypriniformes</taxon>
        <taxon>Cyprinidae</taxon>
        <taxon>Cyprininae</taxon>
        <taxon>Cyprinus</taxon>
    </lineage>
</organism>
<sequence>IQASYGTTQWCSSEWEELCSQRSDGEESEPSALDSCIAALQKQEEQSAHTENLSHGLVDVIHKLITDTCKSLLDVVDEEVGLKDMLPVIGSLKHMRAWHSARMFMVTEHSAGWQKAALYLDGRLCSPSVHMCNKTKIFMRLKFVSELKFEGFCLRAQRKNRWSDALYPHTDPQCHTDQKLQHELNGMFLMTVYTVNCTFIFLFVLFHTLTFFYSGLASKSVNAKLLLDQLCTLRGEVGALISLSCVISTETFPAASQLSSCKWRDFMSKRPKDIPVPDVEVKGERDQLFLVQGAESASCTAQMIHTASQINGAAALAMLNALIREKVLPSSGSSTADWLQSLPCLRGEQFSQRERNLANEQTLVLKECCRKCFPGNRKSFTRTSKYSHAVLKSPQSNVKCCARTEWPERSILQNYENIQRARQRSRCRLFSSGSSESLMGPKDSQRGSSTLLDARELLKHFTPDGLPSGELQPLPVLRGEHAFQLSPDLTPRKVTKLPFSKAARSHYHGIEFCLDERKALERDRGFVKLQSHLIRYETQSTCCKEPCPVPFALSPAPSPAVLSEPGSVPDGEALHSEPPRLKCCSRETDLQFCKLESSESLGAGGTHPAVEALCHSRSSSGLASQTQTYIPESHGIREVVAQMLNKHGISTEHECFKACSQRLFDISKFYLKDLKTSRGLHEEMKKAASNNAKQVIDWVVEKSSKR</sequence>
<keyword evidence="1" id="KW-1133">Transmembrane helix</keyword>
<evidence type="ECO:0000259" key="4">
    <source>
        <dbReference type="Pfam" id="PF14920"/>
    </source>
</evidence>
<dbReference type="PANTHER" id="PTHR14382:SF1">
    <property type="entry name" value="MDM2-BINDING PROTEIN"/>
    <property type="match status" value="1"/>
</dbReference>
<feature type="domain" description="MDN2-binding protein C-terminal" evidence="4">
    <location>
        <begin position="487"/>
        <end position="616"/>
    </location>
</feature>
<accession>A0A8C2G6U8</accession>
<dbReference type="Pfam" id="PF14919">
    <property type="entry name" value="MTBP_mid"/>
    <property type="match status" value="2"/>
</dbReference>
<evidence type="ECO:0000313" key="5">
    <source>
        <dbReference type="Ensembl" id="ENSCCRP00020066188.1"/>
    </source>
</evidence>
<proteinExistence type="predicted"/>
<dbReference type="InterPro" id="IPR029421">
    <property type="entry name" value="MTBP_N"/>
</dbReference>
<keyword evidence="1" id="KW-0472">Membrane</keyword>
<feature type="domain" description="DM2" evidence="2">
    <location>
        <begin position="1"/>
        <end position="163"/>
    </location>
</feature>
<dbReference type="Proteomes" id="UP000694701">
    <property type="component" value="Unplaced"/>
</dbReference>
<keyword evidence="1" id="KW-0812">Transmembrane</keyword>
<dbReference type="GO" id="GO:0007089">
    <property type="term" value="P:traversing start control point of mitotic cell cycle"/>
    <property type="evidence" value="ECO:0007669"/>
    <property type="project" value="TreeGrafter"/>
</dbReference>
<dbReference type="InterPro" id="IPR029418">
    <property type="entry name" value="MTBP_C"/>
</dbReference>
<dbReference type="Pfam" id="PF14918">
    <property type="entry name" value="MTBP_N"/>
    <property type="match status" value="1"/>
</dbReference>
<dbReference type="AlphaFoldDB" id="A0A8C2G6U8"/>
<feature type="domain" description="DM2" evidence="3">
    <location>
        <begin position="388"/>
        <end position="483"/>
    </location>
</feature>
<dbReference type="GO" id="GO:0000776">
    <property type="term" value="C:kinetochore"/>
    <property type="evidence" value="ECO:0007669"/>
    <property type="project" value="TreeGrafter"/>
</dbReference>
<evidence type="ECO:0000259" key="2">
    <source>
        <dbReference type="Pfam" id="PF14918"/>
    </source>
</evidence>
<dbReference type="Ensembl" id="ENSCCRT00020072825.1">
    <property type="protein sequence ID" value="ENSCCRP00020066188.1"/>
    <property type="gene ID" value="ENSCCRG00020031113.1"/>
</dbReference>
<dbReference type="Pfam" id="PF14920">
    <property type="entry name" value="MTBP_C"/>
    <property type="match status" value="2"/>
</dbReference>